<keyword evidence="2" id="KW-1185">Reference proteome</keyword>
<dbReference type="InterPro" id="IPR035946">
    <property type="entry name" value="YML108W-like_sf"/>
</dbReference>
<evidence type="ECO:0000313" key="1">
    <source>
        <dbReference type="EMBL" id="SCU97295.1"/>
    </source>
</evidence>
<dbReference type="Proteomes" id="UP000190274">
    <property type="component" value="Chromosome H"/>
</dbReference>
<dbReference type="Pfam" id="PF08987">
    <property type="entry name" value="DUF1892"/>
    <property type="match status" value="1"/>
</dbReference>
<sequence length="124" mass="14242">MSDERSYRMLVLLEDGAQNSGCEQLQNGEKPDQSAKVSHEFVDELILPFDVEEMDKLNLWFDKFDSDICIPNEGFIKYEISSDGLVVLLLDRSREEVVAQVRRFVESTLVPEATEHNDNDEESN</sequence>
<dbReference type="InterPro" id="IPR015080">
    <property type="entry name" value="DUF1892"/>
</dbReference>
<dbReference type="SUPFAM" id="SSF89975">
    <property type="entry name" value="Hypothetical protein Yml108w"/>
    <property type="match status" value="1"/>
</dbReference>
<dbReference type="EMBL" id="LT598461">
    <property type="protein sequence ID" value="SCU97295.1"/>
    <property type="molecule type" value="Genomic_DNA"/>
</dbReference>
<dbReference type="Gene3D" id="3.10.20.250">
    <property type="entry name" value="YML108W-like"/>
    <property type="match status" value="1"/>
</dbReference>
<organism evidence="1 2">
    <name type="scientific">Lachancea dasiensis</name>
    <dbReference type="NCBI Taxonomy" id="1072105"/>
    <lineage>
        <taxon>Eukaryota</taxon>
        <taxon>Fungi</taxon>
        <taxon>Dikarya</taxon>
        <taxon>Ascomycota</taxon>
        <taxon>Saccharomycotina</taxon>
        <taxon>Saccharomycetes</taxon>
        <taxon>Saccharomycetales</taxon>
        <taxon>Saccharomycetaceae</taxon>
        <taxon>Lachancea</taxon>
    </lineage>
</organism>
<accession>A0A1G4K195</accession>
<proteinExistence type="predicted"/>
<dbReference type="OrthoDB" id="4035606at2759"/>
<protein>
    <submittedName>
        <fullName evidence="1">LADA_0H05512g1_1</fullName>
    </submittedName>
</protein>
<gene>
    <name evidence="1" type="ORF">LADA_0H05512G</name>
</gene>
<dbReference type="AlphaFoldDB" id="A0A1G4K195"/>
<name>A0A1G4K195_9SACH</name>
<reference evidence="1 2" key="1">
    <citation type="submission" date="2016-03" db="EMBL/GenBank/DDBJ databases">
        <authorList>
            <person name="Devillers H."/>
        </authorList>
    </citation>
    <scope>NUCLEOTIDE SEQUENCE [LARGE SCALE GENOMIC DNA]</scope>
    <source>
        <strain evidence="1">CBS 10888</strain>
    </source>
</reference>
<evidence type="ECO:0000313" key="2">
    <source>
        <dbReference type="Proteomes" id="UP000190274"/>
    </source>
</evidence>